<dbReference type="Pfam" id="PF04998">
    <property type="entry name" value="RNA_pol_Rpb1_5"/>
    <property type="match status" value="1"/>
</dbReference>
<dbReference type="PANTHER" id="PTHR19376:SF11">
    <property type="entry name" value="DNA-DIRECTED RNA POLYMERASE I SUBUNIT RPA1"/>
    <property type="match status" value="1"/>
</dbReference>
<comment type="similarity">
    <text evidence="1">Belongs to the RNA polymerase beta' chain family.</text>
</comment>
<evidence type="ECO:0000256" key="4">
    <source>
        <dbReference type="ARBA" id="ARBA00022679"/>
    </source>
</evidence>
<comment type="caution">
    <text evidence="12">The sequence shown here is derived from an EMBL/GenBank/DDBJ whole genome shotgun (WGS) entry which is preliminary data.</text>
</comment>
<evidence type="ECO:0000259" key="11">
    <source>
        <dbReference type="Pfam" id="PF04998"/>
    </source>
</evidence>
<feature type="region of interest" description="Disordered" evidence="10">
    <location>
        <begin position="304"/>
        <end position="362"/>
    </location>
</feature>
<keyword evidence="5" id="KW-0548">Nucleotidyltransferase</keyword>
<feature type="non-terminal residue" evidence="12">
    <location>
        <position position="1"/>
    </location>
</feature>
<keyword evidence="4" id="KW-0808">Transferase</keyword>
<keyword evidence="13" id="KW-1185">Reference proteome</keyword>
<accession>A0A843TA91</accession>
<dbReference type="GO" id="GO:0003677">
    <property type="term" value="F:DNA binding"/>
    <property type="evidence" value="ECO:0007669"/>
    <property type="project" value="InterPro"/>
</dbReference>
<dbReference type="GO" id="GO:0006351">
    <property type="term" value="P:DNA-templated transcription"/>
    <property type="evidence" value="ECO:0007669"/>
    <property type="project" value="InterPro"/>
</dbReference>
<feature type="compositionally biased region" description="Basic and acidic residues" evidence="10">
    <location>
        <begin position="403"/>
        <end position="431"/>
    </location>
</feature>
<dbReference type="FunFam" id="1.10.150.390:FF:000005">
    <property type="entry name" value="DNA-directed RNA polymerase subunit"/>
    <property type="match status" value="1"/>
</dbReference>
<dbReference type="EMBL" id="NMUH01000024">
    <property type="protein sequence ID" value="MQL68898.1"/>
    <property type="molecule type" value="Genomic_DNA"/>
</dbReference>
<dbReference type="GO" id="GO:0003899">
    <property type="term" value="F:DNA-directed RNA polymerase activity"/>
    <property type="evidence" value="ECO:0007669"/>
    <property type="project" value="UniProtKB-EC"/>
</dbReference>
<evidence type="ECO:0000256" key="8">
    <source>
        <dbReference type="ARBA" id="ARBA00074245"/>
    </source>
</evidence>
<keyword evidence="3" id="KW-0240">DNA-directed RNA polymerase</keyword>
<dbReference type="Gene3D" id="6.20.50.80">
    <property type="match status" value="1"/>
</dbReference>
<dbReference type="GO" id="GO:0005736">
    <property type="term" value="C:RNA polymerase I complex"/>
    <property type="evidence" value="ECO:0007669"/>
    <property type="project" value="TreeGrafter"/>
</dbReference>
<evidence type="ECO:0000313" key="12">
    <source>
        <dbReference type="EMBL" id="MQL68898.1"/>
    </source>
</evidence>
<evidence type="ECO:0000256" key="6">
    <source>
        <dbReference type="ARBA" id="ARBA00022833"/>
    </source>
</evidence>
<dbReference type="Gene3D" id="1.10.150.390">
    <property type="match status" value="1"/>
</dbReference>
<evidence type="ECO:0000256" key="7">
    <source>
        <dbReference type="ARBA" id="ARBA00023163"/>
    </source>
</evidence>
<feature type="domain" description="RNA polymerase Rpb1" evidence="11">
    <location>
        <begin position="1"/>
        <end position="624"/>
    </location>
</feature>
<keyword evidence="7" id="KW-0804">Transcription</keyword>
<evidence type="ECO:0000256" key="3">
    <source>
        <dbReference type="ARBA" id="ARBA00022478"/>
    </source>
</evidence>
<feature type="compositionally biased region" description="Acidic residues" evidence="10">
    <location>
        <begin position="328"/>
        <end position="344"/>
    </location>
</feature>
<evidence type="ECO:0000256" key="1">
    <source>
        <dbReference type="ARBA" id="ARBA00006460"/>
    </source>
</evidence>
<dbReference type="Gene3D" id="3.30.70.2850">
    <property type="match status" value="1"/>
</dbReference>
<evidence type="ECO:0000256" key="5">
    <source>
        <dbReference type="ARBA" id="ARBA00022695"/>
    </source>
</evidence>
<organism evidence="12 13">
    <name type="scientific">Colocasia esculenta</name>
    <name type="common">Wild taro</name>
    <name type="synonym">Arum esculentum</name>
    <dbReference type="NCBI Taxonomy" id="4460"/>
    <lineage>
        <taxon>Eukaryota</taxon>
        <taxon>Viridiplantae</taxon>
        <taxon>Streptophyta</taxon>
        <taxon>Embryophyta</taxon>
        <taxon>Tracheophyta</taxon>
        <taxon>Spermatophyta</taxon>
        <taxon>Magnoliopsida</taxon>
        <taxon>Liliopsida</taxon>
        <taxon>Araceae</taxon>
        <taxon>Aroideae</taxon>
        <taxon>Colocasieae</taxon>
        <taxon>Colocasia</taxon>
    </lineage>
</organism>
<name>A0A843TA91_COLES</name>
<dbReference type="PANTHER" id="PTHR19376">
    <property type="entry name" value="DNA-DIRECTED RNA POLYMERASE"/>
    <property type="match status" value="1"/>
</dbReference>
<evidence type="ECO:0000313" key="13">
    <source>
        <dbReference type="Proteomes" id="UP000652761"/>
    </source>
</evidence>
<protein>
    <recommendedName>
        <fullName evidence="8">DNA-directed RNA polymerase I subunit RPA1</fullName>
        <ecNumber evidence="2">2.7.7.6</ecNumber>
    </recommendedName>
    <alternativeName>
        <fullName evidence="9">DNA-directed RNA polymerase I subunit rpa1</fullName>
    </alternativeName>
</protein>
<sequence>LVDTAIKTARSGYLQRCLIKNLESLKVSYDHTVRDVDGSVIQFLYGEDGVDVHQTSFLTQFEALAINQKVMEERLNSHSEDVDLLKSSSYIRHLPYKLKQEAKTFLDKLSKEKKESLNLKKPDHLMKLVKLKYLSSLVQPGEPVGVLAGQSVGEPSTQMTLNTFHFAGRGEMNVTLGIPRLQEILMTAKENIRTPVMTCPIHDFITREAADQLAAKMRGVTVADIIESMEVCVVPFCVLEGEVATVYKLNMKLYSPDHYPRHLDITLEKCEMTLKYDYVEALEVAIKRHLKTISKMSCIQSVSAGDENYSVEETEGDEPIRKDSRGEDNDDGDGSDDEITEDQGADGQKRKRQVNDEVDYEDDMEKANHVLAYEHTGEEPSGFESEVDQIEADEDYTIGGEIQNKEVVQDTTEDPSKMEPEPTSKTTKKEPQPAVRKKTRTKGTKEDNIRVNFVELRGLNFKVHLVLVNLPHILLAESQDLDIPRLDLICFSHNKLHLIVSSSLQVAQKAAKHVFVKDSSNIEQCSVTVDKVTKRTALETAGVNFRVFWNLDEYLDVNYIRSNDIHAILNTYGVEAARAAILNEVKNVFDHYKITVDTRHLSLIADFMTANGDYRPMNRIGVSNFGTSPFSKITFETATKFIVEAALHGEVDLLESPSARVCLGQPVRMGTGCFDLLQNLQL</sequence>
<dbReference type="OrthoDB" id="270392at2759"/>
<dbReference type="EC" id="2.7.7.6" evidence="2"/>
<dbReference type="AlphaFoldDB" id="A0A843TA91"/>
<keyword evidence="6" id="KW-0862">Zinc</keyword>
<dbReference type="InterPro" id="IPR045867">
    <property type="entry name" value="DNA-dir_RpoC_beta_prime"/>
</dbReference>
<dbReference type="InterPro" id="IPR007081">
    <property type="entry name" value="RNA_pol_Rpb1_5"/>
</dbReference>
<feature type="region of interest" description="Disordered" evidence="10">
    <location>
        <begin position="398"/>
        <end position="442"/>
    </location>
</feature>
<gene>
    <name evidence="12" type="ORF">Taro_001197</name>
</gene>
<proteinExistence type="inferred from homology"/>
<dbReference type="SUPFAM" id="SSF64484">
    <property type="entry name" value="beta and beta-prime subunits of DNA dependent RNA-polymerase"/>
    <property type="match status" value="1"/>
</dbReference>
<reference evidence="12" key="1">
    <citation type="submission" date="2017-07" db="EMBL/GenBank/DDBJ databases">
        <title>Taro Niue Genome Assembly and Annotation.</title>
        <authorList>
            <person name="Atibalentja N."/>
            <person name="Keating K."/>
            <person name="Fields C.J."/>
        </authorList>
    </citation>
    <scope>NUCLEOTIDE SEQUENCE</scope>
    <source>
        <strain evidence="12">Niue_2</strain>
        <tissue evidence="12">Leaf</tissue>
    </source>
</reference>
<evidence type="ECO:0000256" key="2">
    <source>
        <dbReference type="ARBA" id="ARBA00012418"/>
    </source>
</evidence>
<dbReference type="Proteomes" id="UP000652761">
    <property type="component" value="Unassembled WGS sequence"/>
</dbReference>
<dbReference type="Gene3D" id="6.10.250.2940">
    <property type="match status" value="1"/>
</dbReference>
<feature type="compositionally biased region" description="Basic and acidic residues" evidence="10">
    <location>
        <begin position="318"/>
        <end position="327"/>
    </location>
</feature>
<evidence type="ECO:0000256" key="9">
    <source>
        <dbReference type="ARBA" id="ARBA00074527"/>
    </source>
</evidence>
<evidence type="ECO:0000256" key="10">
    <source>
        <dbReference type="SAM" id="MobiDB-lite"/>
    </source>
</evidence>
<feature type="non-terminal residue" evidence="12">
    <location>
        <position position="682"/>
    </location>
</feature>